<keyword evidence="2" id="KW-1185">Reference proteome</keyword>
<evidence type="ECO:0000313" key="2">
    <source>
        <dbReference type="Proteomes" id="UP001303046"/>
    </source>
</evidence>
<evidence type="ECO:0000313" key="1">
    <source>
        <dbReference type="EMBL" id="KAK6730501.1"/>
    </source>
</evidence>
<gene>
    <name evidence="1" type="primary">Necator_chrI.g3269</name>
    <name evidence="1" type="ORF">RB195_007140</name>
</gene>
<accession>A0ABR1BXJ9</accession>
<sequence length="87" mass="9437">MSKYSEEVPETLLTLIATDLQSVRAFEANAQLFTFPDQRCCSGVHLPCTSLQKPCPHQALEANIVGGMRAKLGSSESLKLSGSLRDL</sequence>
<organism evidence="1 2">
    <name type="scientific">Necator americanus</name>
    <name type="common">Human hookworm</name>
    <dbReference type="NCBI Taxonomy" id="51031"/>
    <lineage>
        <taxon>Eukaryota</taxon>
        <taxon>Metazoa</taxon>
        <taxon>Ecdysozoa</taxon>
        <taxon>Nematoda</taxon>
        <taxon>Chromadorea</taxon>
        <taxon>Rhabditida</taxon>
        <taxon>Rhabditina</taxon>
        <taxon>Rhabditomorpha</taxon>
        <taxon>Strongyloidea</taxon>
        <taxon>Ancylostomatidae</taxon>
        <taxon>Bunostominae</taxon>
        <taxon>Necator</taxon>
    </lineage>
</organism>
<proteinExistence type="predicted"/>
<dbReference type="Proteomes" id="UP001303046">
    <property type="component" value="Unassembled WGS sequence"/>
</dbReference>
<dbReference type="EMBL" id="JAVFWL010000001">
    <property type="protein sequence ID" value="KAK6730501.1"/>
    <property type="molecule type" value="Genomic_DNA"/>
</dbReference>
<reference evidence="1 2" key="1">
    <citation type="submission" date="2023-08" db="EMBL/GenBank/DDBJ databases">
        <title>A Necator americanus chromosomal reference genome.</title>
        <authorList>
            <person name="Ilik V."/>
            <person name="Petrzelkova K.J."/>
            <person name="Pardy F."/>
            <person name="Fuh T."/>
            <person name="Niatou-Singa F.S."/>
            <person name="Gouil Q."/>
            <person name="Baker L."/>
            <person name="Ritchie M.E."/>
            <person name="Jex A.R."/>
            <person name="Gazzola D."/>
            <person name="Li H."/>
            <person name="Toshio Fujiwara R."/>
            <person name="Zhan B."/>
            <person name="Aroian R.V."/>
            <person name="Pafco B."/>
            <person name="Schwarz E.M."/>
        </authorList>
    </citation>
    <scope>NUCLEOTIDE SEQUENCE [LARGE SCALE GENOMIC DNA]</scope>
    <source>
        <strain evidence="1 2">Aroian</strain>
        <tissue evidence="1">Whole animal</tissue>
    </source>
</reference>
<comment type="caution">
    <text evidence="1">The sequence shown here is derived from an EMBL/GenBank/DDBJ whole genome shotgun (WGS) entry which is preliminary data.</text>
</comment>
<protein>
    <submittedName>
        <fullName evidence="1">Uncharacterized protein</fullName>
    </submittedName>
</protein>
<name>A0ABR1BXJ9_NECAM</name>